<accession>A0AAN0NKS6</accession>
<keyword evidence="3" id="KW-0804">Transcription</keyword>
<evidence type="ECO:0000259" key="5">
    <source>
        <dbReference type="PROSITE" id="PS51078"/>
    </source>
</evidence>
<dbReference type="EMBL" id="CP151767">
    <property type="protein sequence ID" value="WZU67722.1"/>
    <property type="molecule type" value="Genomic_DNA"/>
</dbReference>
<dbReference type="InterPro" id="IPR005471">
    <property type="entry name" value="Tscrpt_reg_IclR_N"/>
</dbReference>
<feature type="domain" description="HTH iclR-type" evidence="4">
    <location>
        <begin position="1"/>
        <end position="63"/>
    </location>
</feature>
<dbReference type="GO" id="GO:0003700">
    <property type="term" value="F:DNA-binding transcription factor activity"/>
    <property type="evidence" value="ECO:0007669"/>
    <property type="project" value="TreeGrafter"/>
</dbReference>
<protein>
    <submittedName>
        <fullName evidence="6">IclR family transcriptional regulator</fullName>
    </submittedName>
</protein>
<sequence length="269" mass="28759">MSSTTKALELLAHFSALKPEIGLSEMCRLAKRDKATTYRHLMALEAAGFVEQNHKTKGYRLGPALLQLGRLREQTVPRETGAAAPMSALSELSGETVHVTVLSSSTIFALLSQESPKHSTRAVIDIATFPLHATASGICALAFGPDDLFAIACEDLAPFTPTTPTTADGLRILVEDARSRGIARSNGQFETDIHSLSSPIFDQDGAFAGAVSVASVATRFTASLEQIITEGLIQASRDITRNWGGIIPQDIETAWSKAIASCKEMEQTS</sequence>
<evidence type="ECO:0000313" key="6">
    <source>
        <dbReference type="EMBL" id="WZU67722.1"/>
    </source>
</evidence>
<reference evidence="6" key="1">
    <citation type="submission" date="2024-08" db="EMBL/GenBank/DDBJ databases">
        <title>Phylogenomic analyses of a clade within the roseobacter group suggest taxonomic reassignments of species of the genera Aestuariivita, Citreicella, Loktanella, Nautella, Pelagibaca, Ruegeria, Thalassobius, Thiobacimonas and Tropicibacter, and the proposal o.</title>
        <authorList>
            <person name="Jeon C.O."/>
        </authorList>
    </citation>
    <scope>NUCLEOTIDE SEQUENCE</scope>
    <source>
        <strain evidence="6">SS1-5</strain>
    </source>
</reference>
<proteinExistence type="predicted"/>
<dbReference type="InterPro" id="IPR036388">
    <property type="entry name" value="WH-like_DNA-bd_sf"/>
</dbReference>
<dbReference type="PROSITE" id="PS51078">
    <property type="entry name" value="ICLR_ED"/>
    <property type="match status" value="1"/>
</dbReference>
<feature type="domain" description="IclR-ED" evidence="5">
    <location>
        <begin position="64"/>
        <end position="245"/>
    </location>
</feature>
<name>A0AAN0NKS6_9RHOB</name>
<dbReference type="Pfam" id="PF01614">
    <property type="entry name" value="IclR_C"/>
    <property type="match status" value="1"/>
</dbReference>
<evidence type="ECO:0000259" key="4">
    <source>
        <dbReference type="PROSITE" id="PS51077"/>
    </source>
</evidence>
<dbReference type="SMART" id="SM00346">
    <property type="entry name" value="HTH_ICLR"/>
    <property type="match status" value="1"/>
</dbReference>
<dbReference type="Pfam" id="PF09339">
    <property type="entry name" value="HTH_IclR"/>
    <property type="match status" value="1"/>
</dbReference>
<dbReference type="Proteomes" id="UP001470809">
    <property type="component" value="Chromosome"/>
</dbReference>
<dbReference type="PANTHER" id="PTHR30136:SF8">
    <property type="entry name" value="TRANSCRIPTIONAL REGULATORY PROTEIN"/>
    <property type="match status" value="1"/>
</dbReference>
<dbReference type="SUPFAM" id="SSF46785">
    <property type="entry name" value="Winged helix' DNA-binding domain"/>
    <property type="match status" value="1"/>
</dbReference>
<organism evidence="6 7">
    <name type="scientific">Yoonia rhodophyticola</name>
    <dbReference type="NCBI Taxonomy" id="3137370"/>
    <lineage>
        <taxon>Bacteria</taxon>
        <taxon>Pseudomonadati</taxon>
        <taxon>Pseudomonadota</taxon>
        <taxon>Alphaproteobacteria</taxon>
        <taxon>Rhodobacterales</taxon>
        <taxon>Paracoccaceae</taxon>
        <taxon>Yoonia</taxon>
    </lineage>
</organism>
<dbReference type="Gene3D" id="3.30.450.40">
    <property type="match status" value="1"/>
</dbReference>
<dbReference type="PROSITE" id="PS51077">
    <property type="entry name" value="HTH_ICLR"/>
    <property type="match status" value="1"/>
</dbReference>
<dbReference type="Gene3D" id="1.10.10.10">
    <property type="entry name" value="Winged helix-like DNA-binding domain superfamily/Winged helix DNA-binding domain"/>
    <property type="match status" value="1"/>
</dbReference>
<dbReference type="GO" id="GO:0045892">
    <property type="term" value="P:negative regulation of DNA-templated transcription"/>
    <property type="evidence" value="ECO:0007669"/>
    <property type="project" value="TreeGrafter"/>
</dbReference>
<keyword evidence="1" id="KW-0805">Transcription regulation</keyword>
<dbReference type="PANTHER" id="PTHR30136">
    <property type="entry name" value="HELIX-TURN-HELIX TRANSCRIPTIONAL REGULATOR, ICLR FAMILY"/>
    <property type="match status" value="1"/>
</dbReference>
<evidence type="ECO:0000256" key="2">
    <source>
        <dbReference type="ARBA" id="ARBA00023125"/>
    </source>
</evidence>
<dbReference type="InterPro" id="IPR014757">
    <property type="entry name" value="Tscrpt_reg_IclR_C"/>
</dbReference>
<evidence type="ECO:0000313" key="7">
    <source>
        <dbReference type="Proteomes" id="UP001470809"/>
    </source>
</evidence>
<dbReference type="GO" id="GO:0003677">
    <property type="term" value="F:DNA binding"/>
    <property type="evidence" value="ECO:0007669"/>
    <property type="project" value="UniProtKB-KW"/>
</dbReference>
<dbReference type="KEGG" id="yrh:AABB31_01795"/>
<evidence type="ECO:0000256" key="3">
    <source>
        <dbReference type="ARBA" id="ARBA00023163"/>
    </source>
</evidence>
<dbReference type="AlphaFoldDB" id="A0AAN0NKS6"/>
<dbReference type="SUPFAM" id="SSF55781">
    <property type="entry name" value="GAF domain-like"/>
    <property type="match status" value="1"/>
</dbReference>
<keyword evidence="7" id="KW-1185">Reference proteome</keyword>
<gene>
    <name evidence="6" type="ORF">AABB31_01795</name>
</gene>
<dbReference type="RefSeq" id="WP_342077027.1">
    <property type="nucleotide sequence ID" value="NZ_CP151767.2"/>
</dbReference>
<dbReference type="InterPro" id="IPR036390">
    <property type="entry name" value="WH_DNA-bd_sf"/>
</dbReference>
<keyword evidence="2" id="KW-0238">DNA-binding</keyword>
<dbReference type="InterPro" id="IPR029016">
    <property type="entry name" value="GAF-like_dom_sf"/>
</dbReference>
<evidence type="ECO:0000256" key="1">
    <source>
        <dbReference type="ARBA" id="ARBA00023015"/>
    </source>
</evidence>
<dbReference type="InterPro" id="IPR050707">
    <property type="entry name" value="HTH_MetabolicPath_Reg"/>
</dbReference>